<reference evidence="3 4" key="1">
    <citation type="submission" date="2024-08" db="EMBL/GenBank/DDBJ databases">
        <authorList>
            <person name="Cucini C."/>
            <person name="Frati F."/>
        </authorList>
    </citation>
    <scope>NUCLEOTIDE SEQUENCE [LARGE SCALE GENOMIC DNA]</scope>
</reference>
<organism evidence="3 4">
    <name type="scientific">Orchesella dallaii</name>
    <dbReference type="NCBI Taxonomy" id="48710"/>
    <lineage>
        <taxon>Eukaryota</taxon>
        <taxon>Metazoa</taxon>
        <taxon>Ecdysozoa</taxon>
        <taxon>Arthropoda</taxon>
        <taxon>Hexapoda</taxon>
        <taxon>Collembola</taxon>
        <taxon>Entomobryomorpha</taxon>
        <taxon>Entomobryoidea</taxon>
        <taxon>Orchesellidae</taxon>
        <taxon>Orchesellinae</taxon>
        <taxon>Orchesella</taxon>
    </lineage>
</organism>
<keyword evidence="1" id="KW-0472">Membrane</keyword>
<feature type="signal peptide" evidence="2">
    <location>
        <begin position="1"/>
        <end position="25"/>
    </location>
</feature>
<evidence type="ECO:0000256" key="1">
    <source>
        <dbReference type="SAM" id="Phobius"/>
    </source>
</evidence>
<gene>
    <name evidence="3" type="ORF">ODALV1_LOCUS16916</name>
</gene>
<dbReference type="EMBL" id="CAXLJM020000051">
    <property type="protein sequence ID" value="CAL8115576.1"/>
    <property type="molecule type" value="Genomic_DNA"/>
</dbReference>
<keyword evidence="2" id="KW-0732">Signal</keyword>
<dbReference type="Proteomes" id="UP001642540">
    <property type="component" value="Unassembled WGS sequence"/>
</dbReference>
<proteinExistence type="predicted"/>
<evidence type="ECO:0000313" key="4">
    <source>
        <dbReference type="Proteomes" id="UP001642540"/>
    </source>
</evidence>
<evidence type="ECO:0000256" key="2">
    <source>
        <dbReference type="SAM" id="SignalP"/>
    </source>
</evidence>
<protein>
    <submittedName>
        <fullName evidence="3">Uncharacterized protein</fullName>
    </submittedName>
</protein>
<feature type="transmembrane region" description="Helical" evidence="1">
    <location>
        <begin position="451"/>
        <end position="470"/>
    </location>
</feature>
<comment type="caution">
    <text evidence="3">The sequence shown here is derived from an EMBL/GenBank/DDBJ whole genome shotgun (WGS) entry which is preliminary data.</text>
</comment>
<keyword evidence="1" id="KW-0812">Transmembrane</keyword>
<keyword evidence="1" id="KW-1133">Transmembrane helix</keyword>
<feature type="chain" id="PRO_5046730109" evidence="2">
    <location>
        <begin position="26"/>
        <end position="478"/>
    </location>
</feature>
<sequence length="478" mass="55201">MLRGNHASVVVILFLIFITAFEILATPNCINDIETKVCVDEVGFHYLLGNGTWNISLTEGENLTERESFLSTLQNNQCPISVSSSTSTCDNECCYCNLRLPLPRHPITEGVLIPEHLTCVEQISRNLKYENWHLTRDSIQQCKTGDPVRLPFVCVLMDNIKELKLTYNNPQILNKNSYYEDVRQKRPDWSWRNTSAVATKAEAVNQTVWKTFSMVDESIVESEQNITIYNEKLSNGIEYSWYRSFDELGQEFDYVTVDDKSISNYTVNFSGKTECLSKHRRWDMYEPCTYTINTIHFTECSELKIAVNIVSRIIYNYVADMSIHTIEEESWNLNMTDEIKGRSPEGILTCANFPSHFTAVEVWVEGQHISTVLSFEAAASVMVIDELKVTASVWQHIATEKDYTNLSRFWANFYFGDCLFRRCWRDLWNVLPEDLLRNFVFIDGDNGSFRWGFLLPVLLVCFVIIVRANLINSPDCEF</sequence>
<evidence type="ECO:0000313" key="3">
    <source>
        <dbReference type="EMBL" id="CAL8115576.1"/>
    </source>
</evidence>
<keyword evidence="4" id="KW-1185">Reference proteome</keyword>
<name>A0ABP1R3U1_9HEXA</name>
<accession>A0ABP1R3U1</accession>